<accession>A0A3G9JWW7</accession>
<keyword evidence="2" id="KW-1185">Reference proteome</keyword>
<reference evidence="2" key="1">
    <citation type="submission" date="2018-11" db="EMBL/GenBank/DDBJ databases">
        <title>Comparative genomics of Parolsenella catena and Libanicoccus massiliensis: Reclassification of Libanicoccus massiliensis as Parolsenella massiliensis comb. nov.</title>
        <authorList>
            <person name="Sakamoto M."/>
            <person name="Ikeyama N."/>
            <person name="Murakami T."/>
            <person name="Mori H."/>
            <person name="Yuki M."/>
            <person name="Ohkuma M."/>
        </authorList>
    </citation>
    <scope>NUCLEOTIDE SEQUENCE [LARGE SCALE GENOMIC DNA]</scope>
    <source>
        <strain evidence="2">JCM 31932</strain>
    </source>
</reference>
<dbReference type="GeneID" id="88848589"/>
<dbReference type="OrthoDB" id="3176483at2"/>
<dbReference type="EMBL" id="AP019367">
    <property type="protein sequence ID" value="BBH49863.1"/>
    <property type="molecule type" value="Genomic_DNA"/>
</dbReference>
<organism evidence="1 2">
    <name type="scientific">Parolsenella catena</name>
    <dbReference type="NCBI Taxonomy" id="2003188"/>
    <lineage>
        <taxon>Bacteria</taxon>
        <taxon>Bacillati</taxon>
        <taxon>Actinomycetota</taxon>
        <taxon>Coriobacteriia</taxon>
        <taxon>Coriobacteriales</taxon>
        <taxon>Atopobiaceae</taxon>
        <taxon>Parolsenella</taxon>
    </lineage>
</organism>
<sequence length="68" mass="7910">MVTRQAMLDMALRYDTSMSRAMLRALGHDAPETRRRPCPVARVGATARDARRYRAMRWCFENHGSPMR</sequence>
<dbReference type="Proteomes" id="UP000273154">
    <property type="component" value="Chromosome"/>
</dbReference>
<gene>
    <name evidence="1" type="ORF">Pcatena_04500</name>
</gene>
<proteinExistence type="predicted"/>
<dbReference type="AlphaFoldDB" id="A0A3G9JWW7"/>
<evidence type="ECO:0000313" key="2">
    <source>
        <dbReference type="Proteomes" id="UP000273154"/>
    </source>
</evidence>
<protein>
    <submittedName>
        <fullName evidence="1">Uncharacterized protein</fullName>
    </submittedName>
</protein>
<evidence type="ECO:0000313" key="1">
    <source>
        <dbReference type="EMBL" id="BBH49863.1"/>
    </source>
</evidence>
<dbReference type="RefSeq" id="WP_126421252.1">
    <property type="nucleotide sequence ID" value="NZ_AP019367.1"/>
</dbReference>
<name>A0A3G9JWW7_9ACTN</name>
<dbReference type="KEGG" id="pcat:Pcatena_04500"/>